<evidence type="ECO:0000313" key="3">
    <source>
        <dbReference type="Proteomes" id="UP001500359"/>
    </source>
</evidence>
<name>A0ABP3WPJ6_9ALTE</name>
<sequence length="137" mass="15187">MKPLLTLFFLAVTLSTVNSHANTNFSVTSKARGISAFDFTVTEIHRSESYSTLSIPKFQSRSAAASRWMMCVYAELAIARGFEYWSSIYTDDSGDNIVIVFPQTNSTSDPAFNNIDLLGTEPTISELSTYKLFCGLK</sequence>
<dbReference type="RefSeq" id="WP_343857275.1">
    <property type="nucleotide sequence ID" value="NZ_BAAAFD010000002.1"/>
</dbReference>
<organism evidence="2 3">
    <name type="scientific">Aliiglaciecola litoralis</name>
    <dbReference type="NCBI Taxonomy" id="582857"/>
    <lineage>
        <taxon>Bacteria</taxon>
        <taxon>Pseudomonadati</taxon>
        <taxon>Pseudomonadota</taxon>
        <taxon>Gammaproteobacteria</taxon>
        <taxon>Alteromonadales</taxon>
        <taxon>Alteromonadaceae</taxon>
        <taxon>Aliiglaciecola</taxon>
    </lineage>
</organism>
<evidence type="ECO:0000256" key="1">
    <source>
        <dbReference type="SAM" id="SignalP"/>
    </source>
</evidence>
<reference evidence="3" key="1">
    <citation type="journal article" date="2019" name="Int. J. Syst. Evol. Microbiol.">
        <title>The Global Catalogue of Microorganisms (GCM) 10K type strain sequencing project: providing services to taxonomists for standard genome sequencing and annotation.</title>
        <authorList>
            <consortium name="The Broad Institute Genomics Platform"/>
            <consortium name="The Broad Institute Genome Sequencing Center for Infectious Disease"/>
            <person name="Wu L."/>
            <person name="Ma J."/>
        </authorList>
    </citation>
    <scope>NUCLEOTIDE SEQUENCE [LARGE SCALE GENOMIC DNA]</scope>
    <source>
        <strain evidence="3">JCM 15896</strain>
    </source>
</reference>
<keyword evidence="3" id="KW-1185">Reference proteome</keyword>
<evidence type="ECO:0000313" key="2">
    <source>
        <dbReference type="EMBL" id="GAA0854514.1"/>
    </source>
</evidence>
<dbReference type="EMBL" id="BAAAFD010000002">
    <property type="protein sequence ID" value="GAA0854514.1"/>
    <property type="molecule type" value="Genomic_DNA"/>
</dbReference>
<keyword evidence="1" id="KW-0732">Signal</keyword>
<feature type="chain" id="PRO_5047279032" evidence="1">
    <location>
        <begin position="22"/>
        <end position="137"/>
    </location>
</feature>
<accession>A0ABP3WPJ6</accession>
<comment type="caution">
    <text evidence="2">The sequence shown here is derived from an EMBL/GenBank/DDBJ whole genome shotgun (WGS) entry which is preliminary data.</text>
</comment>
<feature type="signal peptide" evidence="1">
    <location>
        <begin position="1"/>
        <end position="21"/>
    </location>
</feature>
<dbReference type="Proteomes" id="UP001500359">
    <property type="component" value="Unassembled WGS sequence"/>
</dbReference>
<proteinExistence type="predicted"/>
<gene>
    <name evidence="2" type="ORF">GCM10009114_10620</name>
</gene>
<protein>
    <submittedName>
        <fullName evidence="2">Uncharacterized protein</fullName>
    </submittedName>
</protein>